<keyword evidence="2" id="KW-0963">Cytoplasm</keyword>
<accession>A0A1B1TG03</accession>
<evidence type="ECO:0000256" key="1">
    <source>
        <dbReference type="ARBA" id="ARBA00004496"/>
    </source>
</evidence>
<dbReference type="PANTHER" id="PTHR31661">
    <property type="entry name" value="SIMILAR TO CDNA SEQUENCE BC052040"/>
    <property type="match status" value="1"/>
</dbReference>
<evidence type="ECO:0000256" key="3">
    <source>
        <dbReference type="SAM" id="MobiDB-lite"/>
    </source>
</evidence>
<proteinExistence type="predicted"/>
<reference evidence="4" key="1">
    <citation type="submission" date="2014-11" db="EMBL/GenBank/DDBJ databases">
        <authorList>
            <person name="Zhu J."/>
            <person name="Qi W."/>
            <person name="Song R."/>
        </authorList>
    </citation>
    <scope>NUCLEOTIDE SEQUENCE</scope>
</reference>
<dbReference type="PANTHER" id="PTHR31661:SF1">
    <property type="entry name" value="CDAN1-INTERACTING NUCLEASE 1"/>
    <property type="match status" value="1"/>
</dbReference>
<organism evidence="4">
    <name type="scientific">uncultured Poseidoniia archaeon</name>
    <dbReference type="NCBI Taxonomy" id="1697135"/>
    <lineage>
        <taxon>Archaea</taxon>
        <taxon>Methanobacteriati</taxon>
        <taxon>Thermoplasmatota</taxon>
        <taxon>Candidatus Poseidoniia</taxon>
        <taxon>environmental samples</taxon>
    </lineage>
</organism>
<comment type="subcellular location">
    <subcellularLocation>
        <location evidence="1">Cytoplasm</location>
    </subcellularLocation>
</comment>
<dbReference type="Pfam" id="PF14811">
    <property type="entry name" value="TPD"/>
    <property type="match status" value="1"/>
</dbReference>
<protein>
    <recommendedName>
        <fullName evidence="5">TPD domain-containing protein</fullName>
    </recommendedName>
</protein>
<evidence type="ECO:0008006" key="5">
    <source>
        <dbReference type="Google" id="ProtNLM"/>
    </source>
</evidence>
<evidence type="ECO:0000256" key="2">
    <source>
        <dbReference type="ARBA" id="ARBA00022490"/>
    </source>
</evidence>
<dbReference type="AlphaFoldDB" id="A0A1B1TG03"/>
<reference evidence="4" key="2">
    <citation type="journal article" date="2015" name="ISME J.">
        <title>A new class of marine Euryarchaeota group II from the Mediterranean deep chlorophyll maximum.</title>
        <authorList>
            <person name="Martin-Cuadrado A.B."/>
            <person name="Garcia-Heredia I."/>
            <person name="Molto A.G."/>
            <person name="Lopez-Ubeda R."/>
            <person name="Kimes N."/>
            <person name="Lopez-Garcia P."/>
            <person name="Moreira D."/>
            <person name="Rodriguez-Valera F."/>
        </authorList>
    </citation>
    <scope>NUCLEOTIDE SEQUENCE</scope>
</reference>
<sequence length="360" mass="41921">MAEKKDEGKSQPQGKAKRNKNSNRRPRNNSKSRPYGTTPKQNRIERHKKEVQEMEEKALQRFTITPPLMGFPEEEIIPREFSFSWPTSPVPLKEEADMAKVVIRKGEFGWLDDARVDEIAEIVRQRKMTLDQVLSLRSALLQQKTVYGHGRLKSRSKVLLRLYNEGVNVVDLSKRFDFPPMNIFRVILAEKKWSKSRIKESLRTPSKLSKREREEFEMAEAADRVSNVDQTETHIRADLFEDILSDWFESKGVRIRRQPEMVTEQKKELGRPVKTPDILFLDLVEINGKPIAWIDAKHFYGADVDFQRKKMVKQMNRYIEEWGSGAIVYRHGFSENLFIPGCTLLDADTLDLSRLNIDSS</sequence>
<dbReference type="EMBL" id="KP211927">
    <property type="protein sequence ID" value="ANV81196.1"/>
    <property type="molecule type" value="Genomic_DNA"/>
</dbReference>
<feature type="compositionally biased region" description="Basic residues" evidence="3">
    <location>
        <begin position="15"/>
        <end position="30"/>
    </location>
</feature>
<feature type="region of interest" description="Disordered" evidence="3">
    <location>
        <begin position="1"/>
        <end position="44"/>
    </location>
</feature>
<evidence type="ECO:0000313" key="4">
    <source>
        <dbReference type="EMBL" id="ANV81196.1"/>
    </source>
</evidence>
<name>A0A1B1TG03_9ARCH</name>
<dbReference type="InterPro" id="IPR029404">
    <property type="entry name" value="CDIN1"/>
</dbReference>
<dbReference type="GO" id="GO:0005737">
    <property type="term" value="C:cytoplasm"/>
    <property type="evidence" value="ECO:0007669"/>
    <property type="project" value="UniProtKB-SubCell"/>
</dbReference>